<dbReference type="AlphaFoldDB" id="A0A699KPP7"/>
<accession>A0A699KPP7</accession>
<protein>
    <submittedName>
        <fullName evidence="1">Uncharacterized protein</fullName>
    </submittedName>
</protein>
<organism evidence="1">
    <name type="scientific">Tanacetum cinerariifolium</name>
    <name type="common">Dalmatian daisy</name>
    <name type="synonym">Chrysanthemum cinerariifolium</name>
    <dbReference type="NCBI Taxonomy" id="118510"/>
    <lineage>
        <taxon>Eukaryota</taxon>
        <taxon>Viridiplantae</taxon>
        <taxon>Streptophyta</taxon>
        <taxon>Embryophyta</taxon>
        <taxon>Tracheophyta</taxon>
        <taxon>Spermatophyta</taxon>
        <taxon>Magnoliopsida</taxon>
        <taxon>eudicotyledons</taxon>
        <taxon>Gunneridae</taxon>
        <taxon>Pentapetalae</taxon>
        <taxon>asterids</taxon>
        <taxon>campanulids</taxon>
        <taxon>Asterales</taxon>
        <taxon>Asteraceae</taxon>
        <taxon>Asteroideae</taxon>
        <taxon>Anthemideae</taxon>
        <taxon>Anthemidinae</taxon>
        <taxon>Tanacetum</taxon>
    </lineage>
</organism>
<evidence type="ECO:0000313" key="1">
    <source>
        <dbReference type="EMBL" id="GFB00125.1"/>
    </source>
</evidence>
<reference evidence="1" key="1">
    <citation type="journal article" date="2019" name="Sci. Rep.">
        <title>Draft genome of Tanacetum cinerariifolium, the natural source of mosquito coil.</title>
        <authorList>
            <person name="Yamashiro T."/>
            <person name="Shiraishi A."/>
            <person name="Satake H."/>
            <person name="Nakayama K."/>
        </authorList>
    </citation>
    <scope>NUCLEOTIDE SEQUENCE</scope>
</reference>
<sequence>MKEWMGRQTEANKCMKNQVVELEQSINHGRNLQAIIENLE</sequence>
<proteinExistence type="predicted"/>
<dbReference type="EMBL" id="BKCJ010530977">
    <property type="protein sequence ID" value="GFB00125.1"/>
    <property type="molecule type" value="Genomic_DNA"/>
</dbReference>
<comment type="caution">
    <text evidence="1">The sequence shown here is derived from an EMBL/GenBank/DDBJ whole genome shotgun (WGS) entry which is preliminary data.</text>
</comment>
<name>A0A699KPP7_TANCI</name>
<gene>
    <name evidence="1" type="ORF">Tci_672096</name>
</gene>
<feature type="non-terminal residue" evidence="1">
    <location>
        <position position="40"/>
    </location>
</feature>